<feature type="region of interest" description="Disordered" evidence="1">
    <location>
        <begin position="62"/>
        <end position="87"/>
    </location>
</feature>
<name>A0AA88QZL3_9ASTE</name>
<keyword evidence="3" id="KW-1185">Reference proteome</keyword>
<sequence length="105" mass="11858">MLVYSDASGSVQIAEQWVNNMTISVEDESTEVVLEARPPRSASLLHHGYVYVNVTDKRKVAKSAEEDEILDEDRADEETESRTKAFSKKRAANLTSYLPAKKKRK</sequence>
<dbReference type="Proteomes" id="UP001187471">
    <property type="component" value="Unassembled WGS sequence"/>
</dbReference>
<evidence type="ECO:0000313" key="2">
    <source>
        <dbReference type="EMBL" id="KAK2972500.1"/>
    </source>
</evidence>
<feature type="compositionally biased region" description="Acidic residues" evidence="1">
    <location>
        <begin position="65"/>
        <end position="79"/>
    </location>
</feature>
<gene>
    <name evidence="2" type="ORF">RJ640_002311</name>
</gene>
<organism evidence="2 3">
    <name type="scientific">Escallonia rubra</name>
    <dbReference type="NCBI Taxonomy" id="112253"/>
    <lineage>
        <taxon>Eukaryota</taxon>
        <taxon>Viridiplantae</taxon>
        <taxon>Streptophyta</taxon>
        <taxon>Embryophyta</taxon>
        <taxon>Tracheophyta</taxon>
        <taxon>Spermatophyta</taxon>
        <taxon>Magnoliopsida</taxon>
        <taxon>eudicotyledons</taxon>
        <taxon>Gunneridae</taxon>
        <taxon>Pentapetalae</taxon>
        <taxon>asterids</taxon>
        <taxon>campanulids</taxon>
        <taxon>Escalloniales</taxon>
        <taxon>Escalloniaceae</taxon>
        <taxon>Escallonia</taxon>
    </lineage>
</organism>
<dbReference type="PANTHER" id="PTHR35741:SF1">
    <property type="entry name" value="FACTOR CWC22-LIKE PROTEIN, PUTATIVE (DUF3245)-RELATED"/>
    <property type="match status" value="1"/>
</dbReference>
<comment type="caution">
    <text evidence="2">The sequence shown here is derived from an EMBL/GenBank/DDBJ whole genome shotgun (WGS) entry which is preliminary data.</text>
</comment>
<dbReference type="PANTHER" id="PTHR35741">
    <property type="entry name" value="FACTOR CWC22-LIKE PROTEIN, PUTATIVE (DUF3245)-RELATED"/>
    <property type="match status" value="1"/>
</dbReference>
<reference evidence="2" key="1">
    <citation type="submission" date="2022-12" db="EMBL/GenBank/DDBJ databases">
        <title>Draft genome assemblies for two species of Escallonia (Escalloniales).</title>
        <authorList>
            <person name="Chanderbali A."/>
            <person name="Dervinis C."/>
            <person name="Anghel I."/>
            <person name="Soltis D."/>
            <person name="Soltis P."/>
            <person name="Zapata F."/>
        </authorList>
    </citation>
    <scope>NUCLEOTIDE SEQUENCE</scope>
    <source>
        <strain evidence="2">UCBG92.1500</strain>
        <tissue evidence="2">Leaf</tissue>
    </source>
</reference>
<dbReference type="EMBL" id="JAVXUO010002520">
    <property type="protein sequence ID" value="KAK2972500.1"/>
    <property type="molecule type" value="Genomic_DNA"/>
</dbReference>
<dbReference type="AlphaFoldDB" id="A0AA88QZL3"/>
<protein>
    <submittedName>
        <fullName evidence="2">Uncharacterized protein</fullName>
    </submittedName>
</protein>
<evidence type="ECO:0000256" key="1">
    <source>
        <dbReference type="SAM" id="MobiDB-lite"/>
    </source>
</evidence>
<accession>A0AA88QZL3</accession>
<proteinExistence type="predicted"/>
<evidence type="ECO:0000313" key="3">
    <source>
        <dbReference type="Proteomes" id="UP001187471"/>
    </source>
</evidence>